<proteinExistence type="predicted"/>
<organism evidence="4 5">
    <name type="scientific">Nocardiopsis rhodophaea</name>
    <dbReference type="NCBI Taxonomy" id="280238"/>
    <lineage>
        <taxon>Bacteria</taxon>
        <taxon>Bacillati</taxon>
        <taxon>Actinomycetota</taxon>
        <taxon>Actinomycetes</taxon>
        <taxon>Streptosporangiales</taxon>
        <taxon>Nocardiopsidaceae</taxon>
        <taxon>Nocardiopsis</taxon>
    </lineage>
</organism>
<dbReference type="RefSeq" id="WP_344162972.1">
    <property type="nucleotide sequence ID" value="NZ_BAAAPC010000012.1"/>
</dbReference>
<dbReference type="SUPFAM" id="SSF55729">
    <property type="entry name" value="Acyl-CoA N-acyltransferases (Nat)"/>
    <property type="match status" value="1"/>
</dbReference>
<dbReference type="InterPro" id="IPR000182">
    <property type="entry name" value="GNAT_dom"/>
</dbReference>
<keyword evidence="2" id="KW-0012">Acyltransferase</keyword>
<dbReference type="PROSITE" id="PS51186">
    <property type="entry name" value="GNAT"/>
    <property type="match status" value="1"/>
</dbReference>
<dbReference type="InterPro" id="IPR050832">
    <property type="entry name" value="Bact_Acetyltransf"/>
</dbReference>
<dbReference type="Proteomes" id="UP001501585">
    <property type="component" value="Unassembled WGS sequence"/>
</dbReference>
<dbReference type="Pfam" id="PF00583">
    <property type="entry name" value="Acetyltransf_1"/>
    <property type="match status" value="1"/>
</dbReference>
<evidence type="ECO:0000259" key="3">
    <source>
        <dbReference type="PROSITE" id="PS51186"/>
    </source>
</evidence>
<keyword evidence="5" id="KW-1185">Reference proteome</keyword>
<keyword evidence="1" id="KW-0808">Transferase</keyword>
<comment type="caution">
    <text evidence="4">The sequence shown here is derived from an EMBL/GenBank/DDBJ whole genome shotgun (WGS) entry which is preliminary data.</text>
</comment>
<dbReference type="InterPro" id="IPR016181">
    <property type="entry name" value="Acyl_CoA_acyltransferase"/>
</dbReference>
<gene>
    <name evidence="4" type="ORF">GCM10009799_30300</name>
</gene>
<evidence type="ECO:0000313" key="4">
    <source>
        <dbReference type="EMBL" id="GAA2000996.1"/>
    </source>
</evidence>
<accession>A0ABN2T8H1</accession>
<dbReference type="Gene3D" id="3.40.630.30">
    <property type="match status" value="1"/>
</dbReference>
<name>A0ABN2T8H1_9ACTN</name>
<protein>
    <submittedName>
        <fullName evidence="4">GNAT family N-acetyltransferase</fullName>
    </submittedName>
</protein>
<dbReference type="EMBL" id="BAAAPC010000012">
    <property type="protein sequence ID" value="GAA2000996.1"/>
    <property type="molecule type" value="Genomic_DNA"/>
</dbReference>
<feature type="domain" description="N-acetyltransferase" evidence="3">
    <location>
        <begin position="2"/>
        <end position="172"/>
    </location>
</feature>
<evidence type="ECO:0000256" key="1">
    <source>
        <dbReference type="ARBA" id="ARBA00022679"/>
    </source>
</evidence>
<dbReference type="PANTHER" id="PTHR43877">
    <property type="entry name" value="AMINOALKYLPHOSPHONATE N-ACETYLTRANSFERASE-RELATED-RELATED"/>
    <property type="match status" value="1"/>
</dbReference>
<evidence type="ECO:0000256" key="2">
    <source>
        <dbReference type="ARBA" id="ARBA00023315"/>
    </source>
</evidence>
<evidence type="ECO:0000313" key="5">
    <source>
        <dbReference type="Proteomes" id="UP001501585"/>
    </source>
</evidence>
<reference evidence="4 5" key="1">
    <citation type="journal article" date="2019" name="Int. J. Syst. Evol. Microbiol.">
        <title>The Global Catalogue of Microorganisms (GCM) 10K type strain sequencing project: providing services to taxonomists for standard genome sequencing and annotation.</title>
        <authorList>
            <consortium name="The Broad Institute Genomics Platform"/>
            <consortium name="The Broad Institute Genome Sequencing Center for Infectious Disease"/>
            <person name="Wu L."/>
            <person name="Ma J."/>
        </authorList>
    </citation>
    <scope>NUCLEOTIDE SEQUENCE [LARGE SCALE GENOMIC DNA]</scope>
    <source>
        <strain evidence="4 5">JCM 15313</strain>
    </source>
</reference>
<sequence length="172" mass="17840">MAEIVRLSSEELLGCAKELAAVLVDTVASGASVGFTGSIDLAEATAWWEGLAPDVADGALAVWAARSGDRIVGTVQLRQGRMPTHRHRAEVAKLMVERAARGIGVGRALLATAEAAAADAGSTLLVLDTETGSAAERLYAATGWTRVGTIPDFAADPAGVLRPTTYYYKSLA</sequence>
<dbReference type="PANTHER" id="PTHR43877:SF2">
    <property type="entry name" value="AMINOALKYLPHOSPHONATE N-ACETYLTRANSFERASE-RELATED"/>
    <property type="match status" value="1"/>
</dbReference>